<gene>
    <name evidence="1" type="ORF">N7472_009966</name>
</gene>
<dbReference type="Proteomes" id="UP001150879">
    <property type="component" value="Unassembled WGS sequence"/>
</dbReference>
<protein>
    <submittedName>
        <fullName evidence="1">Uncharacterized protein</fullName>
    </submittedName>
</protein>
<reference evidence="1" key="2">
    <citation type="journal article" date="2023" name="IMA Fungus">
        <title>Comparative genomic study of the Penicillium genus elucidates a diverse pangenome and 15 lateral gene transfer events.</title>
        <authorList>
            <person name="Petersen C."/>
            <person name="Sorensen T."/>
            <person name="Nielsen M.R."/>
            <person name="Sondergaard T.E."/>
            <person name="Sorensen J.L."/>
            <person name="Fitzpatrick D.A."/>
            <person name="Frisvad J.C."/>
            <person name="Nielsen K.L."/>
        </authorList>
    </citation>
    <scope>NUCLEOTIDE SEQUENCE</scope>
    <source>
        <strain evidence="1">IBT 16849</strain>
    </source>
</reference>
<keyword evidence="2" id="KW-1185">Reference proteome</keyword>
<proteinExistence type="predicted"/>
<dbReference type="EMBL" id="JAPQKP010000006">
    <property type="protein sequence ID" value="KAJ5185126.1"/>
    <property type="molecule type" value="Genomic_DNA"/>
</dbReference>
<sequence length="125" mass="14133">MVRYHSKRKRVDLDEGSSKRLMATITPTTSPTEHVRKSMEGYAGSILALCDAIDRIATKATQITMLREASCSNLRWGKHIQQMQYDLALCQAAYDQQYVEINNQIDMVDIDCIKSALLLALHKST</sequence>
<dbReference type="AlphaFoldDB" id="A0A9W9M0M1"/>
<accession>A0A9W9M0M1</accession>
<reference evidence="1" key="1">
    <citation type="submission" date="2022-11" db="EMBL/GenBank/DDBJ databases">
        <authorList>
            <person name="Petersen C."/>
        </authorList>
    </citation>
    <scope>NUCLEOTIDE SEQUENCE</scope>
    <source>
        <strain evidence="1">IBT 16849</strain>
    </source>
</reference>
<evidence type="ECO:0000313" key="2">
    <source>
        <dbReference type="Proteomes" id="UP001150879"/>
    </source>
</evidence>
<name>A0A9W9M0M1_9EURO</name>
<organism evidence="1 2">
    <name type="scientific">Penicillium cf. griseofulvum</name>
    <dbReference type="NCBI Taxonomy" id="2972120"/>
    <lineage>
        <taxon>Eukaryota</taxon>
        <taxon>Fungi</taxon>
        <taxon>Dikarya</taxon>
        <taxon>Ascomycota</taxon>
        <taxon>Pezizomycotina</taxon>
        <taxon>Eurotiomycetes</taxon>
        <taxon>Eurotiomycetidae</taxon>
        <taxon>Eurotiales</taxon>
        <taxon>Aspergillaceae</taxon>
        <taxon>Penicillium</taxon>
    </lineage>
</organism>
<comment type="caution">
    <text evidence="1">The sequence shown here is derived from an EMBL/GenBank/DDBJ whole genome shotgun (WGS) entry which is preliminary data.</text>
</comment>
<evidence type="ECO:0000313" key="1">
    <source>
        <dbReference type="EMBL" id="KAJ5185126.1"/>
    </source>
</evidence>